<proteinExistence type="predicted"/>
<sequence length="261" mass="28932">LPDGFDEQTSVTLGMATIALAFGVDARELFPAQGVGATRADALVQHLKSRGKGIGQLLEISEREFAQKFLPPYLDLVFDFQDDAQDKQVAEIKRIRSERHTIDLTNETVDERVVREQMLADGDLTQAQFDELELKSGRLPDGSTALALFHSPEHEVMLALGVPDPLNIEANDAEIMKGVISDKRTEFIEALGKITNHRNRKLIKESMTALDVLLAEYEDAAGKEAIAEMQASIGEEFDEETPDEDSEEVDDEEMDDRGAET</sequence>
<feature type="region of interest" description="Disordered" evidence="1">
    <location>
        <begin position="231"/>
        <end position="261"/>
    </location>
</feature>
<evidence type="ECO:0000313" key="2">
    <source>
        <dbReference type="EMBL" id="GAF68385.1"/>
    </source>
</evidence>
<feature type="compositionally biased region" description="Acidic residues" evidence="1">
    <location>
        <begin position="235"/>
        <end position="255"/>
    </location>
</feature>
<gene>
    <name evidence="2" type="ORF">S01H1_09958</name>
</gene>
<reference evidence="2" key="1">
    <citation type="journal article" date="2014" name="Front. Microbiol.">
        <title>High frequency of phylogenetically diverse reductive dehalogenase-homologous genes in deep subseafloor sedimentary metagenomes.</title>
        <authorList>
            <person name="Kawai M."/>
            <person name="Futagami T."/>
            <person name="Toyoda A."/>
            <person name="Takaki Y."/>
            <person name="Nishi S."/>
            <person name="Hori S."/>
            <person name="Arai W."/>
            <person name="Tsubouchi T."/>
            <person name="Morono Y."/>
            <person name="Uchiyama I."/>
            <person name="Ito T."/>
            <person name="Fujiyama A."/>
            <person name="Inagaki F."/>
            <person name="Takami H."/>
        </authorList>
    </citation>
    <scope>NUCLEOTIDE SEQUENCE</scope>
    <source>
        <strain evidence="2">Expedition CK06-06</strain>
    </source>
</reference>
<organism evidence="2">
    <name type="scientific">marine sediment metagenome</name>
    <dbReference type="NCBI Taxonomy" id="412755"/>
    <lineage>
        <taxon>unclassified sequences</taxon>
        <taxon>metagenomes</taxon>
        <taxon>ecological metagenomes</taxon>
    </lineage>
</organism>
<dbReference type="AlphaFoldDB" id="X0SX49"/>
<accession>X0SX49</accession>
<evidence type="ECO:0000256" key="1">
    <source>
        <dbReference type="SAM" id="MobiDB-lite"/>
    </source>
</evidence>
<dbReference type="EMBL" id="BARS01005085">
    <property type="protein sequence ID" value="GAF68385.1"/>
    <property type="molecule type" value="Genomic_DNA"/>
</dbReference>
<name>X0SX49_9ZZZZ</name>
<feature type="non-terminal residue" evidence="2">
    <location>
        <position position="1"/>
    </location>
</feature>
<protein>
    <submittedName>
        <fullName evidence="2">Uncharacterized protein</fullName>
    </submittedName>
</protein>
<comment type="caution">
    <text evidence="2">The sequence shown here is derived from an EMBL/GenBank/DDBJ whole genome shotgun (WGS) entry which is preliminary data.</text>
</comment>